<evidence type="ECO:0000256" key="2">
    <source>
        <dbReference type="ARBA" id="ARBA00022692"/>
    </source>
</evidence>
<organism evidence="8 9">
    <name type="scientific">Geodia barretti</name>
    <name type="common">Barrett's horny sponge</name>
    <dbReference type="NCBI Taxonomy" id="519541"/>
    <lineage>
        <taxon>Eukaryota</taxon>
        <taxon>Metazoa</taxon>
        <taxon>Porifera</taxon>
        <taxon>Demospongiae</taxon>
        <taxon>Heteroscleromorpha</taxon>
        <taxon>Tetractinellida</taxon>
        <taxon>Astrophorina</taxon>
        <taxon>Geodiidae</taxon>
        <taxon>Geodia</taxon>
    </lineage>
</organism>
<gene>
    <name evidence="8" type="ORF">GBAR_LOCUS30893</name>
</gene>
<dbReference type="GO" id="GO:0030150">
    <property type="term" value="P:protein import into mitochondrial matrix"/>
    <property type="evidence" value="ECO:0007669"/>
    <property type="project" value="TreeGrafter"/>
</dbReference>
<evidence type="ECO:0000313" key="8">
    <source>
        <dbReference type="EMBL" id="CAI8056700.1"/>
    </source>
</evidence>
<evidence type="ECO:0000313" key="9">
    <source>
        <dbReference type="Proteomes" id="UP001174909"/>
    </source>
</evidence>
<comment type="caution">
    <text evidence="8">The sequence shown here is derived from an EMBL/GenBank/DDBJ whole genome shotgun (WGS) entry which is preliminary data.</text>
</comment>
<keyword evidence="9" id="KW-1185">Reference proteome</keyword>
<keyword evidence="4" id="KW-1133">Transmembrane helix</keyword>
<dbReference type="GO" id="GO:0001671">
    <property type="term" value="F:ATPase activator activity"/>
    <property type="evidence" value="ECO:0007669"/>
    <property type="project" value="TreeGrafter"/>
</dbReference>
<evidence type="ECO:0000256" key="3">
    <source>
        <dbReference type="ARBA" id="ARBA00022792"/>
    </source>
</evidence>
<dbReference type="FunFam" id="1.10.287.110:FF:000001">
    <property type="entry name" value="Import inner membrane translocase subunit tim14"/>
    <property type="match status" value="1"/>
</dbReference>
<dbReference type="Proteomes" id="UP001174909">
    <property type="component" value="Unassembled WGS sequence"/>
</dbReference>
<dbReference type="PANTHER" id="PTHR12763:SF28">
    <property type="entry name" value="GEO10507P1-RELATED"/>
    <property type="match status" value="1"/>
</dbReference>
<dbReference type="EMBL" id="CASHTH010004390">
    <property type="protein sequence ID" value="CAI8056700.1"/>
    <property type="molecule type" value="Genomic_DNA"/>
</dbReference>
<name>A0AA35TY86_GEOBA</name>
<accession>A0AA35TY86</accession>
<evidence type="ECO:0000256" key="6">
    <source>
        <dbReference type="ARBA" id="ARBA00023136"/>
    </source>
</evidence>
<reference evidence="8" key="1">
    <citation type="submission" date="2023-03" db="EMBL/GenBank/DDBJ databases">
        <authorList>
            <person name="Steffen K."/>
            <person name="Cardenas P."/>
        </authorList>
    </citation>
    <scope>NUCLEOTIDE SEQUENCE</scope>
</reference>
<dbReference type="InterPro" id="IPR001623">
    <property type="entry name" value="DnaJ_domain"/>
</dbReference>
<protein>
    <submittedName>
        <fullName evidence="8">DnaJ homolog subfamily C member 15</fullName>
    </submittedName>
</protein>
<dbReference type="GO" id="GO:0001405">
    <property type="term" value="C:PAM complex, Tim23 associated import motor"/>
    <property type="evidence" value="ECO:0007669"/>
    <property type="project" value="TreeGrafter"/>
</dbReference>
<keyword evidence="3" id="KW-0999">Mitochondrion inner membrane</keyword>
<comment type="subcellular location">
    <subcellularLocation>
        <location evidence="1">Mitochondrion inner membrane</location>
        <topology evidence="1">Single-pass membrane protein</topology>
    </subcellularLocation>
</comment>
<comment type="similarity">
    <text evidence="7">Belongs to the TIM14 family.</text>
</comment>
<proteinExistence type="inferred from homology"/>
<evidence type="ECO:0000256" key="4">
    <source>
        <dbReference type="ARBA" id="ARBA00022989"/>
    </source>
</evidence>
<keyword evidence="6" id="KW-0472">Membrane</keyword>
<dbReference type="PANTHER" id="PTHR12763">
    <property type="match status" value="1"/>
</dbReference>
<dbReference type="SUPFAM" id="SSF46565">
    <property type="entry name" value="Chaperone J-domain"/>
    <property type="match status" value="1"/>
</dbReference>
<dbReference type="Gene3D" id="1.10.287.110">
    <property type="entry name" value="DnaJ domain"/>
    <property type="match status" value="1"/>
</dbReference>
<evidence type="ECO:0000256" key="7">
    <source>
        <dbReference type="ARBA" id="ARBA00038105"/>
    </source>
</evidence>
<dbReference type="AlphaFoldDB" id="A0AA35TY86"/>
<keyword evidence="5" id="KW-0496">Mitochondrion</keyword>
<dbReference type="InterPro" id="IPR036869">
    <property type="entry name" value="J_dom_sf"/>
</dbReference>
<dbReference type="CDD" id="cd06257">
    <property type="entry name" value="DnaJ"/>
    <property type="match status" value="1"/>
</dbReference>
<evidence type="ECO:0000256" key="5">
    <source>
        <dbReference type="ARBA" id="ARBA00023128"/>
    </source>
</evidence>
<evidence type="ECO:0000256" key="1">
    <source>
        <dbReference type="ARBA" id="ARBA00004434"/>
    </source>
</evidence>
<sequence length="102" mass="10936">MTSLILAGLGVAGVALTARVLTRSLREVQKRAASLPKSPMFTSYYKGGFAKKMSRREAGLILGISPSSGKERIGEAHKKIMLLNHPDRGGSPYMAAKVHLTV</sequence>
<keyword evidence="2" id="KW-0812">Transmembrane</keyword>